<protein>
    <submittedName>
        <fullName evidence="3">Helix-turn-helix domain-containing protein</fullName>
    </submittedName>
</protein>
<proteinExistence type="predicted"/>
<dbReference type="NCBIfam" id="NF005061">
    <property type="entry name" value="PRK06474.1"/>
    <property type="match status" value="1"/>
</dbReference>
<dbReference type="SUPFAM" id="SSF46785">
    <property type="entry name" value="Winged helix' DNA-binding domain"/>
    <property type="match status" value="1"/>
</dbReference>
<feature type="domain" description="HTH arsR-type" evidence="2">
    <location>
        <begin position="5"/>
        <end position="92"/>
    </location>
</feature>
<evidence type="ECO:0000313" key="4">
    <source>
        <dbReference type="Proteomes" id="UP001377337"/>
    </source>
</evidence>
<dbReference type="RefSeq" id="WP_338780058.1">
    <property type="nucleotide sequence ID" value="NZ_CP147407.1"/>
</dbReference>
<keyword evidence="4" id="KW-1185">Reference proteome</keyword>
<dbReference type="Proteomes" id="UP001377337">
    <property type="component" value="Chromosome"/>
</dbReference>
<evidence type="ECO:0000313" key="3">
    <source>
        <dbReference type="EMBL" id="WXB97557.1"/>
    </source>
</evidence>
<dbReference type="Gene3D" id="1.10.10.10">
    <property type="entry name" value="Winged helix-like DNA-binding domain superfamily/Winged helix DNA-binding domain"/>
    <property type="match status" value="1"/>
</dbReference>
<dbReference type="Pfam" id="PF12840">
    <property type="entry name" value="HTH_20"/>
    <property type="match status" value="1"/>
</dbReference>
<evidence type="ECO:0000259" key="2">
    <source>
        <dbReference type="SMART" id="SM00418"/>
    </source>
</evidence>
<gene>
    <name evidence="3" type="ORF">WCV65_03375</name>
</gene>
<reference evidence="3 4" key="1">
    <citation type="submission" date="2024-02" db="EMBL/GenBank/DDBJ databases">
        <title>Seven novel Bacillus-like species.</title>
        <authorList>
            <person name="Liu G."/>
        </authorList>
    </citation>
    <scope>NUCLEOTIDE SEQUENCE [LARGE SCALE GENOMIC DNA]</scope>
    <source>
        <strain evidence="3 4">FJAT-52054</strain>
    </source>
</reference>
<dbReference type="InterPro" id="IPR001845">
    <property type="entry name" value="HTH_ArsR_DNA-bd_dom"/>
</dbReference>
<dbReference type="SMART" id="SM00418">
    <property type="entry name" value="HTH_ARSR"/>
    <property type="match status" value="1"/>
</dbReference>
<dbReference type="EMBL" id="CP147407">
    <property type="protein sequence ID" value="WXB97557.1"/>
    <property type="molecule type" value="Genomic_DNA"/>
</dbReference>
<sequence>MNQTSKAKLLLHPVRMKIAQALINGRELSAQQFSERIDGVPTATLYRHINKLLEAEIIEVVQENPIRGTVEKIYALKKTGAATPEDLEKITKEEHLDLFAAFTNQLAGMYEDYLSQETFNLIEDGVGYRVASVHLTDEEFMELMGKMASLMMEAMEQQPSPERRTRHIGTITIPDPEK</sequence>
<organism evidence="3 4">
    <name type="scientific">Metabacillus sediminis</name>
    <dbReference type="NCBI Taxonomy" id="3117746"/>
    <lineage>
        <taxon>Bacteria</taxon>
        <taxon>Bacillati</taxon>
        <taxon>Bacillota</taxon>
        <taxon>Bacilli</taxon>
        <taxon>Bacillales</taxon>
        <taxon>Bacillaceae</taxon>
        <taxon>Metabacillus</taxon>
    </lineage>
</organism>
<dbReference type="Gene3D" id="6.10.140.2180">
    <property type="match status" value="1"/>
</dbReference>
<accession>A0ABZ2NIE2</accession>
<dbReference type="InterPro" id="IPR011991">
    <property type="entry name" value="ArsR-like_HTH"/>
</dbReference>
<keyword evidence="1" id="KW-0238">DNA-binding</keyword>
<dbReference type="CDD" id="cd00090">
    <property type="entry name" value="HTH_ARSR"/>
    <property type="match status" value="1"/>
</dbReference>
<name>A0ABZ2NIE2_9BACI</name>
<dbReference type="InterPro" id="IPR036390">
    <property type="entry name" value="WH_DNA-bd_sf"/>
</dbReference>
<dbReference type="InterPro" id="IPR036388">
    <property type="entry name" value="WH-like_DNA-bd_sf"/>
</dbReference>
<evidence type="ECO:0000256" key="1">
    <source>
        <dbReference type="ARBA" id="ARBA00023125"/>
    </source>
</evidence>